<accession>A0A6G0TEY7</accession>
<comment type="caution">
    <text evidence="2">The sequence shown here is derived from an EMBL/GenBank/DDBJ whole genome shotgun (WGS) entry which is preliminary data.</text>
</comment>
<keyword evidence="3" id="KW-1185">Reference proteome</keyword>
<dbReference type="AlphaFoldDB" id="A0A6G0TEY7"/>
<evidence type="ECO:0000313" key="2">
    <source>
        <dbReference type="EMBL" id="KAE9531665.1"/>
    </source>
</evidence>
<dbReference type="Proteomes" id="UP000475862">
    <property type="component" value="Unassembled WGS sequence"/>
</dbReference>
<organism evidence="2 3">
    <name type="scientific">Aphis glycines</name>
    <name type="common">Soybean aphid</name>
    <dbReference type="NCBI Taxonomy" id="307491"/>
    <lineage>
        <taxon>Eukaryota</taxon>
        <taxon>Metazoa</taxon>
        <taxon>Ecdysozoa</taxon>
        <taxon>Arthropoda</taxon>
        <taxon>Hexapoda</taxon>
        <taxon>Insecta</taxon>
        <taxon>Pterygota</taxon>
        <taxon>Neoptera</taxon>
        <taxon>Paraneoptera</taxon>
        <taxon>Hemiptera</taxon>
        <taxon>Sternorrhyncha</taxon>
        <taxon>Aphidomorpha</taxon>
        <taxon>Aphidoidea</taxon>
        <taxon>Aphididae</taxon>
        <taxon>Aphidini</taxon>
        <taxon>Aphis</taxon>
        <taxon>Aphis</taxon>
    </lineage>
</organism>
<protein>
    <recommendedName>
        <fullName evidence="4">DDE Tnp4 domain-containing protein</fullName>
    </recommendedName>
</protein>
<keyword evidence="1" id="KW-0732">Signal</keyword>
<sequence>MHDLYYVYLKVTLLFFSLDIITSAFNVDDDDDDEINMFIRFERQVRSKIKNFTELTVPNMSDKEFKINFHLTRESIEILILNLSPLFSKLKFKCSIEKQILAFILYIANCETHRTSHGVVINCLEQMNTLSKVFIQWPSGQIETMEKFNSLRETSFQMLLEMLITIILPY</sequence>
<proteinExistence type="predicted"/>
<name>A0A6G0TEY7_APHGL</name>
<evidence type="ECO:0008006" key="4">
    <source>
        <dbReference type="Google" id="ProtNLM"/>
    </source>
</evidence>
<evidence type="ECO:0000256" key="1">
    <source>
        <dbReference type="SAM" id="SignalP"/>
    </source>
</evidence>
<dbReference type="EMBL" id="VYZN01000041">
    <property type="protein sequence ID" value="KAE9531665.1"/>
    <property type="molecule type" value="Genomic_DNA"/>
</dbReference>
<gene>
    <name evidence="2" type="ORF">AGLY_010871</name>
</gene>
<evidence type="ECO:0000313" key="3">
    <source>
        <dbReference type="Proteomes" id="UP000475862"/>
    </source>
</evidence>
<feature type="signal peptide" evidence="1">
    <location>
        <begin position="1"/>
        <end position="24"/>
    </location>
</feature>
<reference evidence="2 3" key="1">
    <citation type="submission" date="2019-08" db="EMBL/GenBank/DDBJ databases">
        <title>The genome of the soybean aphid Biotype 1, its phylome, world population structure and adaptation to the North American continent.</title>
        <authorList>
            <person name="Giordano R."/>
            <person name="Donthu R.K."/>
            <person name="Hernandez A.G."/>
            <person name="Wright C.L."/>
            <person name="Zimin A.V."/>
        </authorList>
    </citation>
    <scope>NUCLEOTIDE SEQUENCE [LARGE SCALE GENOMIC DNA]</scope>
    <source>
        <tissue evidence="2">Whole aphids</tissue>
    </source>
</reference>
<feature type="chain" id="PRO_5026329994" description="DDE Tnp4 domain-containing protein" evidence="1">
    <location>
        <begin position="25"/>
        <end position="170"/>
    </location>
</feature>
<dbReference type="OrthoDB" id="6773865at2759"/>